<sequence length="196" mass="22559">MTPEPEREMTPISDNESEYSGDEYCPATPPPPPRRRSKPCKPRKIRNKPVKTRKTRRSVKKEPSESPLPPTRRRRSGRTPALRNKLAANPDELNAIISSNDAAKYNYTCPECDWRQHKQRAADFYRHLNTHIPRKPLWCSGVPLPEGEECGRNGEQPYEFEGSLKVGGCMTPFSRMDALRRHLHNSPDCLAEERLR</sequence>
<gene>
    <name evidence="1" type="ORF">BDN72DRAFT_544490</name>
</gene>
<name>A0ACD3AYG6_9AGAR</name>
<evidence type="ECO:0000313" key="2">
    <source>
        <dbReference type="Proteomes" id="UP000308600"/>
    </source>
</evidence>
<reference evidence="1 2" key="1">
    <citation type="journal article" date="2019" name="Nat. Ecol. Evol.">
        <title>Megaphylogeny resolves global patterns of mushroom evolution.</title>
        <authorList>
            <person name="Varga T."/>
            <person name="Krizsan K."/>
            <person name="Foldi C."/>
            <person name="Dima B."/>
            <person name="Sanchez-Garcia M."/>
            <person name="Sanchez-Ramirez S."/>
            <person name="Szollosi G.J."/>
            <person name="Szarkandi J.G."/>
            <person name="Papp V."/>
            <person name="Albert L."/>
            <person name="Andreopoulos W."/>
            <person name="Angelini C."/>
            <person name="Antonin V."/>
            <person name="Barry K.W."/>
            <person name="Bougher N.L."/>
            <person name="Buchanan P."/>
            <person name="Buyck B."/>
            <person name="Bense V."/>
            <person name="Catcheside P."/>
            <person name="Chovatia M."/>
            <person name="Cooper J."/>
            <person name="Damon W."/>
            <person name="Desjardin D."/>
            <person name="Finy P."/>
            <person name="Geml J."/>
            <person name="Haridas S."/>
            <person name="Hughes K."/>
            <person name="Justo A."/>
            <person name="Karasinski D."/>
            <person name="Kautmanova I."/>
            <person name="Kiss B."/>
            <person name="Kocsube S."/>
            <person name="Kotiranta H."/>
            <person name="LaButti K.M."/>
            <person name="Lechner B.E."/>
            <person name="Liimatainen K."/>
            <person name="Lipzen A."/>
            <person name="Lukacs Z."/>
            <person name="Mihaltcheva S."/>
            <person name="Morgado L.N."/>
            <person name="Niskanen T."/>
            <person name="Noordeloos M.E."/>
            <person name="Ohm R.A."/>
            <person name="Ortiz-Santana B."/>
            <person name="Ovrebo C."/>
            <person name="Racz N."/>
            <person name="Riley R."/>
            <person name="Savchenko A."/>
            <person name="Shiryaev A."/>
            <person name="Soop K."/>
            <person name="Spirin V."/>
            <person name="Szebenyi C."/>
            <person name="Tomsovsky M."/>
            <person name="Tulloss R.E."/>
            <person name="Uehling J."/>
            <person name="Grigoriev I.V."/>
            <person name="Vagvolgyi C."/>
            <person name="Papp T."/>
            <person name="Martin F.M."/>
            <person name="Miettinen O."/>
            <person name="Hibbett D.S."/>
            <person name="Nagy L.G."/>
        </authorList>
    </citation>
    <scope>NUCLEOTIDE SEQUENCE [LARGE SCALE GENOMIC DNA]</scope>
    <source>
        <strain evidence="1 2">NL-1719</strain>
    </source>
</reference>
<proteinExistence type="predicted"/>
<accession>A0ACD3AYG6</accession>
<organism evidence="1 2">
    <name type="scientific">Pluteus cervinus</name>
    <dbReference type="NCBI Taxonomy" id="181527"/>
    <lineage>
        <taxon>Eukaryota</taxon>
        <taxon>Fungi</taxon>
        <taxon>Dikarya</taxon>
        <taxon>Basidiomycota</taxon>
        <taxon>Agaricomycotina</taxon>
        <taxon>Agaricomycetes</taxon>
        <taxon>Agaricomycetidae</taxon>
        <taxon>Agaricales</taxon>
        <taxon>Pluteineae</taxon>
        <taxon>Pluteaceae</taxon>
        <taxon>Pluteus</taxon>
    </lineage>
</organism>
<keyword evidence="2" id="KW-1185">Reference proteome</keyword>
<protein>
    <submittedName>
        <fullName evidence="1">Uncharacterized protein</fullName>
    </submittedName>
</protein>
<dbReference type="Proteomes" id="UP000308600">
    <property type="component" value="Unassembled WGS sequence"/>
</dbReference>
<evidence type="ECO:0000313" key="1">
    <source>
        <dbReference type="EMBL" id="TFK70407.1"/>
    </source>
</evidence>
<dbReference type="EMBL" id="ML208314">
    <property type="protein sequence ID" value="TFK70407.1"/>
    <property type="molecule type" value="Genomic_DNA"/>
</dbReference>